<proteinExistence type="predicted"/>
<name>A0A8T3BJN9_DENNO</name>
<evidence type="ECO:0000313" key="2">
    <source>
        <dbReference type="EMBL" id="KAI0513348.1"/>
    </source>
</evidence>
<protein>
    <submittedName>
        <fullName evidence="2">Uncharacterized protein</fullName>
    </submittedName>
</protein>
<reference evidence="2" key="1">
    <citation type="journal article" date="2022" name="Front. Genet.">
        <title>Chromosome-Scale Assembly of the Dendrobium nobile Genome Provides Insights Into the Molecular Mechanism of the Biosynthesis of the Medicinal Active Ingredient of Dendrobium.</title>
        <authorList>
            <person name="Xu Q."/>
            <person name="Niu S.-C."/>
            <person name="Li K.-L."/>
            <person name="Zheng P.-J."/>
            <person name="Zhang X.-J."/>
            <person name="Jia Y."/>
            <person name="Liu Y."/>
            <person name="Niu Y.-X."/>
            <person name="Yu L.-H."/>
            <person name="Chen D.-F."/>
            <person name="Zhang G.-Q."/>
        </authorList>
    </citation>
    <scope>NUCLEOTIDE SEQUENCE</scope>
    <source>
        <tissue evidence="2">Leaf</tissue>
    </source>
</reference>
<dbReference type="AlphaFoldDB" id="A0A8T3BJN9"/>
<sequence>MVTSSLTIYPQLKLGPQGPMYKPQGLSGQVWKLCQASQPDISRRECPSSLRDERASCSNVDFFFLKKKNCGLLCSLVAAARLLFLLFYCLHISPTFLFYLILMKQ</sequence>
<evidence type="ECO:0000256" key="1">
    <source>
        <dbReference type="SAM" id="Phobius"/>
    </source>
</evidence>
<accession>A0A8T3BJN9</accession>
<feature type="transmembrane region" description="Helical" evidence="1">
    <location>
        <begin position="82"/>
        <end position="102"/>
    </location>
</feature>
<dbReference type="Proteomes" id="UP000829196">
    <property type="component" value="Unassembled WGS sequence"/>
</dbReference>
<keyword evidence="1" id="KW-1133">Transmembrane helix</keyword>
<organism evidence="2 3">
    <name type="scientific">Dendrobium nobile</name>
    <name type="common">Orchid</name>
    <dbReference type="NCBI Taxonomy" id="94219"/>
    <lineage>
        <taxon>Eukaryota</taxon>
        <taxon>Viridiplantae</taxon>
        <taxon>Streptophyta</taxon>
        <taxon>Embryophyta</taxon>
        <taxon>Tracheophyta</taxon>
        <taxon>Spermatophyta</taxon>
        <taxon>Magnoliopsida</taxon>
        <taxon>Liliopsida</taxon>
        <taxon>Asparagales</taxon>
        <taxon>Orchidaceae</taxon>
        <taxon>Epidendroideae</taxon>
        <taxon>Malaxideae</taxon>
        <taxon>Dendrobiinae</taxon>
        <taxon>Dendrobium</taxon>
    </lineage>
</organism>
<dbReference type="EMBL" id="JAGYWB010000008">
    <property type="protein sequence ID" value="KAI0513348.1"/>
    <property type="molecule type" value="Genomic_DNA"/>
</dbReference>
<comment type="caution">
    <text evidence="2">The sequence shown here is derived from an EMBL/GenBank/DDBJ whole genome shotgun (WGS) entry which is preliminary data.</text>
</comment>
<keyword evidence="3" id="KW-1185">Reference proteome</keyword>
<keyword evidence="1" id="KW-0812">Transmembrane</keyword>
<evidence type="ECO:0000313" key="3">
    <source>
        <dbReference type="Proteomes" id="UP000829196"/>
    </source>
</evidence>
<keyword evidence="1" id="KW-0472">Membrane</keyword>
<gene>
    <name evidence="2" type="ORF">KFK09_009365</name>
</gene>